<protein>
    <submittedName>
        <fullName evidence="5">Beta-glucosidase</fullName>
    </submittedName>
</protein>
<proteinExistence type="inferred from homology"/>
<keyword evidence="3" id="KW-0472">Membrane</keyword>
<dbReference type="SMART" id="SM01217">
    <property type="entry name" value="Fn3_like"/>
    <property type="match status" value="1"/>
</dbReference>
<comment type="similarity">
    <text evidence="1">Belongs to the glycosyl hydrolase 3 family.</text>
</comment>
<dbReference type="Pfam" id="PF14310">
    <property type="entry name" value="Fn3-like"/>
    <property type="match status" value="1"/>
</dbReference>
<dbReference type="Gene3D" id="2.60.40.10">
    <property type="entry name" value="Immunoglobulins"/>
    <property type="match status" value="1"/>
</dbReference>
<evidence type="ECO:0000256" key="1">
    <source>
        <dbReference type="ARBA" id="ARBA00005336"/>
    </source>
</evidence>
<dbReference type="RefSeq" id="WP_118125591.1">
    <property type="nucleotide sequence ID" value="NZ_DBFJSD010000070.1"/>
</dbReference>
<dbReference type="Gene3D" id="3.20.20.300">
    <property type="entry name" value="Glycoside hydrolase, family 3, N-terminal domain"/>
    <property type="match status" value="1"/>
</dbReference>
<keyword evidence="2" id="KW-0378">Hydrolase</keyword>
<dbReference type="InterPro" id="IPR017853">
    <property type="entry name" value="GH"/>
</dbReference>
<dbReference type="Proteomes" id="UP000285820">
    <property type="component" value="Unassembled WGS sequence"/>
</dbReference>
<dbReference type="PANTHER" id="PTHR42715">
    <property type="entry name" value="BETA-GLUCOSIDASE"/>
    <property type="match status" value="1"/>
</dbReference>
<dbReference type="GO" id="GO:0005975">
    <property type="term" value="P:carbohydrate metabolic process"/>
    <property type="evidence" value="ECO:0007669"/>
    <property type="project" value="InterPro"/>
</dbReference>
<dbReference type="SUPFAM" id="SSF51445">
    <property type="entry name" value="(Trans)glycosidases"/>
    <property type="match status" value="1"/>
</dbReference>
<accession>A0A3R5YKZ2</accession>
<dbReference type="SUPFAM" id="SSF52279">
    <property type="entry name" value="Beta-D-glucan exohydrolase, C-terminal domain"/>
    <property type="match status" value="1"/>
</dbReference>
<evidence type="ECO:0000256" key="3">
    <source>
        <dbReference type="SAM" id="Phobius"/>
    </source>
</evidence>
<dbReference type="InterPro" id="IPR036962">
    <property type="entry name" value="Glyco_hydro_3_N_sf"/>
</dbReference>
<dbReference type="Pfam" id="PF00933">
    <property type="entry name" value="Glyco_hydro_3"/>
    <property type="match status" value="1"/>
</dbReference>
<dbReference type="Pfam" id="PF01915">
    <property type="entry name" value="Glyco_hydro_3_C"/>
    <property type="match status" value="1"/>
</dbReference>
<keyword evidence="3" id="KW-1133">Transmembrane helix</keyword>
<dbReference type="InterPro" id="IPR050288">
    <property type="entry name" value="Cellulose_deg_GH3"/>
</dbReference>
<dbReference type="InterPro" id="IPR001764">
    <property type="entry name" value="Glyco_hydro_3_N"/>
</dbReference>
<feature type="domain" description="Fibronectin type III-like" evidence="4">
    <location>
        <begin position="445"/>
        <end position="519"/>
    </location>
</feature>
<reference evidence="5 6" key="1">
    <citation type="submission" date="2018-08" db="EMBL/GenBank/DDBJ databases">
        <title>A genome reference for cultivated species of the human gut microbiota.</title>
        <authorList>
            <person name="Zou Y."/>
            <person name="Xue W."/>
            <person name="Luo G."/>
        </authorList>
    </citation>
    <scope>NUCLEOTIDE SEQUENCE [LARGE SCALE GENOMIC DNA]</scope>
    <source>
        <strain evidence="5 6">AF24-4</strain>
    </source>
</reference>
<dbReference type="InterPro" id="IPR036881">
    <property type="entry name" value="Glyco_hydro_3_C_sf"/>
</dbReference>
<comment type="caution">
    <text evidence="5">The sequence shown here is derived from an EMBL/GenBank/DDBJ whole genome shotgun (WGS) entry which is preliminary data.</text>
</comment>
<sequence>MLDINIEDVKNVLISCRPYLIFLGIVLLAAVIALIVCAVNKKLQKKTKYLVRTQAGIVALLAVVITVNMIVTGPMYTLVSLAMGDGSISQESIDSSSEFGVKVAEEGIVLLKNDDNLLPMTDKKTLNVFGWASTNPCYGGSGSGGISDAYPTISLLDGLKDAGFETNEELSSFYTEYRADRPSVNMFAQDWTLPEPPVDQYTDELMQNAKDFSDTAVVVFARTGCENADLPTDFTKVTYTNNSEDYEDFGSDRHYLELSRSEENMLDMVCDNFDNVIVVYNGSSVFELGFAEKHEQIKSLIWCPGTGQTGFEALGEILAGEVNPSGKTTDILVKDLKETPSYNNFVVTPYDNMDEHGVTNAFNPEELKVPSFANYVEGIYVGYRFYETAAAEGFLNYEDAVSYPFGYGMSYTSFEQKMGDLNVDADGNITVEVTVTNTGSVAGKEVVELYYNPPYINGGIEKSTANLIAFDKTELLEAGASETVTLSFTAEDMASYDTYNHGCYVLEAGDYIISLQSDSHNVIDSKTYNVAADIVYDESNPRSTDETAAVNQFGFAEGDVTYLSRADGFANYTEATAAPSNRSMSEESKAQYLDNSNYNPEDYNNQNDVMPATGADNGVQLVDLRGLDYEDELWDTLLDELTVDEMSNLIAFGGYQTAAIDSIGKVATTDCDGPVDIYNNFTGVSSIGLPAVVMLAFTWNTDIAQEYGECIASMADEMNVSGWYAPSMNMHRNSFAGRNFEYYSEDGFIAGKLAASVVQGSNKYGVYAYIKHFALNDQETDRWYKNSMWCNEQTIREIYLKPFETAVKEGHATAVMSSYNYIGPVWSGACAPLQQTVLRDEWGFRGMVITDYFLSAGGAMNSDQAIRNGSDLMLTNIDAGTNNLQDTTSATGVLAMRNATHNILYTVVNSRAYDGDNLNSGMPAWEIMMIVIDLVIAALLVLLEVFVVRKGYKKRKETIIVTESEK</sequence>
<dbReference type="PRINTS" id="PR00133">
    <property type="entry name" value="GLHYDRLASE3"/>
</dbReference>
<feature type="transmembrane region" description="Helical" evidence="3">
    <location>
        <begin position="51"/>
        <end position="71"/>
    </location>
</feature>
<dbReference type="InterPro" id="IPR013783">
    <property type="entry name" value="Ig-like_fold"/>
</dbReference>
<feature type="transmembrane region" description="Helical" evidence="3">
    <location>
        <begin position="20"/>
        <end position="39"/>
    </location>
</feature>
<dbReference type="EMBL" id="QRUN01000004">
    <property type="protein sequence ID" value="RGR70092.1"/>
    <property type="molecule type" value="Genomic_DNA"/>
</dbReference>
<keyword evidence="3" id="KW-0812">Transmembrane</keyword>
<organism evidence="5 6">
    <name type="scientific">Roseburia inulinivorans</name>
    <dbReference type="NCBI Taxonomy" id="360807"/>
    <lineage>
        <taxon>Bacteria</taxon>
        <taxon>Bacillati</taxon>
        <taxon>Bacillota</taxon>
        <taxon>Clostridia</taxon>
        <taxon>Lachnospirales</taxon>
        <taxon>Lachnospiraceae</taxon>
        <taxon>Roseburia</taxon>
    </lineage>
</organism>
<evidence type="ECO:0000259" key="4">
    <source>
        <dbReference type="SMART" id="SM01217"/>
    </source>
</evidence>
<evidence type="ECO:0000313" key="5">
    <source>
        <dbReference type="EMBL" id="RGR70092.1"/>
    </source>
</evidence>
<evidence type="ECO:0000313" key="6">
    <source>
        <dbReference type="Proteomes" id="UP000285820"/>
    </source>
</evidence>
<name>A0A3R5YKZ2_9FIRM</name>
<dbReference type="PANTHER" id="PTHR42715:SF10">
    <property type="entry name" value="BETA-GLUCOSIDASE"/>
    <property type="match status" value="1"/>
</dbReference>
<dbReference type="InterPro" id="IPR026891">
    <property type="entry name" value="Fn3-like"/>
</dbReference>
<gene>
    <name evidence="5" type="ORF">DWY29_05320</name>
</gene>
<dbReference type="Gene3D" id="3.40.50.1700">
    <property type="entry name" value="Glycoside hydrolase family 3 C-terminal domain"/>
    <property type="match status" value="1"/>
</dbReference>
<dbReference type="AlphaFoldDB" id="A0A3R5YKZ2"/>
<dbReference type="InterPro" id="IPR002772">
    <property type="entry name" value="Glyco_hydro_3_C"/>
</dbReference>
<dbReference type="GO" id="GO:0004553">
    <property type="term" value="F:hydrolase activity, hydrolyzing O-glycosyl compounds"/>
    <property type="evidence" value="ECO:0007669"/>
    <property type="project" value="InterPro"/>
</dbReference>
<feature type="transmembrane region" description="Helical" evidence="3">
    <location>
        <begin position="927"/>
        <end position="948"/>
    </location>
</feature>
<evidence type="ECO:0000256" key="2">
    <source>
        <dbReference type="ARBA" id="ARBA00022801"/>
    </source>
</evidence>